<keyword evidence="3" id="KW-0418">Kinase</keyword>
<keyword evidence="1" id="KW-0808">Transferase</keyword>
<dbReference type="CDD" id="cd07995">
    <property type="entry name" value="TPK"/>
    <property type="match status" value="1"/>
</dbReference>
<dbReference type="InterPro" id="IPR036371">
    <property type="entry name" value="TPK_B1-bd_sf"/>
</dbReference>
<protein>
    <submittedName>
        <fullName evidence="6">Thiamine pyrophosphokinase</fullName>
    </submittedName>
</protein>
<feature type="domain" description="Thiamin pyrophosphokinase thiamin-binding" evidence="5">
    <location>
        <begin position="137"/>
        <end position="202"/>
    </location>
</feature>
<evidence type="ECO:0000256" key="1">
    <source>
        <dbReference type="ARBA" id="ARBA00022679"/>
    </source>
</evidence>
<evidence type="ECO:0000256" key="2">
    <source>
        <dbReference type="ARBA" id="ARBA00022741"/>
    </source>
</evidence>
<dbReference type="Gene3D" id="2.60.120.320">
    <property type="entry name" value="Thiamin pyrophosphokinase, thiamin-binding domain"/>
    <property type="match status" value="1"/>
</dbReference>
<dbReference type="Pfam" id="PF04263">
    <property type="entry name" value="TPK_catalytic"/>
    <property type="match status" value="1"/>
</dbReference>
<evidence type="ECO:0000256" key="4">
    <source>
        <dbReference type="ARBA" id="ARBA00022840"/>
    </source>
</evidence>
<evidence type="ECO:0000256" key="3">
    <source>
        <dbReference type="ARBA" id="ARBA00022777"/>
    </source>
</evidence>
<dbReference type="PANTHER" id="PTHR13622:SF8">
    <property type="entry name" value="THIAMIN PYROPHOSPHOKINASE 1"/>
    <property type="match status" value="1"/>
</dbReference>
<dbReference type="SUPFAM" id="SSF63999">
    <property type="entry name" value="Thiamin pyrophosphokinase, catalytic domain"/>
    <property type="match status" value="1"/>
</dbReference>
<evidence type="ECO:0000313" key="6">
    <source>
        <dbReference type="EMBL" id="KAJ4459919.1"/>
    </source>
</evidence>
<dbReference type="PANTHER" id="PTHR13622">
    <property type="entry name" value="THIAMIN PYROPHOSPHOKINASE"/>
    <property type="match status" value="1"/>
</dbReference>
<name>A0ABQ8URD4_9EUKA</name>
<dbReference type="InterPro" id="IPR036759">
    <property type="entry name" value="TPK_catalytic_sf"/>
</dbReference>
<dbReference type="SUPFAM" id="SSF63862">
    <property type="entry name" value="Thiamin pyrophosphokinase, substrate-binding domain"/>
    <property type="match status" value="1"/>
</dbReference>
<sequence>MALIACPSRYVPKAVIGDLDSVSRSSLEYYGPLGTEIVHYLDQDTNDLEKCFKYLREKCHITPGDSVIVLGSLGGRFDQEMANINAVLKHYLAMPTSPPRLAPPDERPTSGIFGTLGVVLVSEESLVSVLMPTAPGHPHVIYRDEARELPTCGLIPLFGASEVITTGLQWNVTGPLQFGSLISTSNASLDRVPVTVHCDRPLVWTRVLR</sequence>
<dbReference type="SMART" id="SM00983">
    <property type="entry name" value="TPK_B1_binding"/>
    <property type="match status" value="1"/>
</dbReference>
<dbReference type="InterPro" id="IPR007371">
    <property type="entry name" value="TPK_catalytic"/>
</dbReference>
<evidence type="ECO:0000313" key="7">
    <source>
        <dbReference type="Proteomes" id="UP001141327"/>
    </source>
</evidence>
<gene>
    <name evidence="6" type="ORF">PAPYR_3983</name>
</gene>
<proteinExistence type="predicted"/>
<accession>A0ABQ8URD4</accession>
<keyword evidence="7" id="KW-1185">Reference proteome</keyword>
<dbReference type="Gene3D" id="3.40.50.10240">
    <property type="entry name" value="Thiamin pyrophosphokinase, catalytic domain"/>
    <property type="match status" value="1"/>
</dbReference>
<reference evidence="6" key="1">
    <citation type="journal article" date="2022" name="bioRxiv">
        <title>Genomics of Preaxostyla Flagellates Illuminates Evolutionary Transitions and the Path Towards Mitochondrial Loss.</title>
        <authorList>
            <person name="Novak L.V.F."/>
            <person name="Treitli S.C."/>
            <person name="Pyrih J."/>
            <person name="Halakuc P."/>
            <person name="Pipaliya S.V."/>
            <person name="Vacek V."/>
            <person name="Brzon O."/>
            <person name="Soukal P."/>
            <person name="Eme L."/>
            <person name="Dacks J.B."/>
            <person name="Karnkowska A."/>
            <person name="Elias M."/>
            <person name="Hampl V."/>
        </authorList>
    </citation>
    <scope>NUCLEOTIDE SEQUENCE</scope>
    <source>
        <strain evidence="6">RCP-MX</strain>
    </source>
</reference>
<evidence type="ECO:0000259" key="5">
    <source>
        <dbReference type="SMART" id="SM00983"/>
    </source>
</evidence>
<keyword evidence="4" id="KW-0067">ATP-binding</keyword>
<organism evidence="6 7">
    <name type="scientific">Paratrimastix pyriformis</name>
    <dbReference type="NCBI Taxonomy" id="342808"/>
    <lineage>
        <taxon>Eukaryota</taxon>
        <taxon>Metamonada</taxon>
        <taxon>Preaxostyla</taxon>
        <taxon>Paratrimastigidae</taxon>
        <taxon>Paratrimastix</taxon>
    </lineage>
</organism>
<dbReference type="InterPro" id="IPR007373">
    <property type="entry name" value="Thiamin_PyroPKinase_B1-bd"/>
</dbReference>
<keyword evidence="2" id="KW-0547">Nucleotide-binding</keyword>
<dbReference type="Proteomes" id="UP001141327">
    <property type="component" value="Unassembled WGS sequence"/>
</dbReference>
<dbReference type="Pfam" id="PF04265">
    <property type="entry name" value="TPK_B1_binding"/>
    <property type="match status" value="1"/>
</dbReference>
<dbReference type="EMBL" id="JAPMOS010000016">
    <property type="protein sequence ID" value="KAJ4459919.1"/>
    <property type="molecule type" value="Genomic_DNA"/>
</dbReference>
<dbReference type="InterPro" id="IPR006282">
    <property type="entry name" value="Thi_PPkinase"/>
</dbReference>
<comment type="caution">
    <text evidence="6">The sequence shown here is derived from an EMBL/GenBank/DDBJ whole genome shotgun (WGS) entry which is preliminary data.</text>
</comment>